<protein>
    <recommendedName>
        <fullName evidence="8">DNA-binding response regulator</fullName>
    </recommendedName>
</protein>
<dbReference type="PROSITE" id="PS50110">
    <property type="entry name" value="RESPONSE_REGULATORY"/>
    <property type="match status" value="1"/>
</dbReference>
<organism evidence="6 7">
    <name type="scientific">Rubrivirga marina</name>
    <dbReference type="NCBI Taxonomy" id="1196024"/>
    <lineage>
        <taxon>Bacteria</taxon>
        <taxon>Pseudomonadati</taxon>
        <taxon>Rhodothermota</taxon>
        <taxon>Rhodothermia</taxon>
        <taxon>Rhodothermales</taxon>
        <taxon>Rubricoccaceae</taxon>
        <taxon>Rubrivirga</taxon>
    </lineage>
</organism>
<dbReference type="PROSITE" id="PS50043">
    <property type="entry name" value="HTH_LUXR_2"/>
    <property type="match status" value="1"/>
</dbReference>
<feature type="domain" description="Response regulatory" evidence="5">
    <location>
        <begin position="3"/>
        <end position="119"/>
    </location>
</feature>
<keyword evidence="1 3" id="KW-0597">Phosphoprotein</keyword>
<reference evidence="6 7" key="1">
    <citation type="submission" date="2016-11" db="EMBL/GenBank/DDBJ databases">
        <title>Study of marine rhodopsin-containing bacteria.</title>
        <authorList>
            <person name="Yoshizawa S."/>
            <person name="Kumagai Y."/>
            <person name="Kogure K."/>
        </authorList>
    </citation>
    <scope>NUCLEOTIDE SEQUENCE [LARGE SCALE GENOMIC DNA]</scope>
    <source>
        <strain evidence="6 7">SAORIC-28</strain>
    </source>
</reference>
<dbReference type="EMBL" id="MQWD01000001">
    <property type="protein sequence ID" value="PAP78660.1"/>
    <property type="molecule type" value="Genomic_DNA"/>
</dbReference>
<dbReference type="PANTHER" id="PTHR43214:SF43">
    <property type="entry name" value="TWO-COMPONENT RESPONSE REGULATOR"/>
    <property type="match status" value="1"/>
</dbReference>
<dbReference type="PRINTS" id="PR00038">
    <property type="entry name" value="HTHLUXR"/>
</dbReference>
<dbReference type="AlphaFoldDB" id="A0A271J5N7"/>
<dbReference type="Gene3D" id="3.40.50.2300">
    <property type="match status" value="1"/>
</dbReference>
<dbReference type="InterPro" id="IPR000792">
    <property type="entry name" value="Tscrpt_reg_LuxR_C"/>
</dbReference>
<gene>
    <name evidence="6" type="ORF">BSZ37_05045</name>
</gene>
<evidence type="ECO:0008006" key="8">
    <source>
        <dbReference type="Google" id="ProtNLM"/>
    </source>
</evidence>
<evidence type="ECO:0000313" key="6">
    <source>
        <dbReference type="EMBL" id="PAP78660.1"/>
    </source>
</evidence>
<dbReference type="InterPro" id="IPR058245">
    <property type="entry name" value="NreC/VraR/RcsB-like_REC"/>
</dbReference>
<dbReference type="SUPFAM" id="SSF52172">
    <property type="entry name" value="CheY-like"/>
    <property type="match status" value="1"/>
</dbReference>
<feature type="modified residue" description="4-aspartylphosphate" evidence="3">
    <location>
        <position position="54"/>
    </location>
</feature>
<evidence type="ECO:0000313" key="7">
    <source>
        <dbReference type="Proteomes" id="UP000216339"/>
    </source>
</evidence>
<dbReference type="CDD" id="cd17535">
    <property type="entry name" value="REC_NarL-like"/>
    <property type="match status" value="1"/>
</dbReference>
<evidence type="ECO:0000259" key="4">
    <source>
        <dbReference type="PROSITE" id="PS50043"/>
    </source>
</evidence>
<dbReference type="InterPro" id="IPR011006">
    <property type="entry name" value="CheY-like_superfamily"/>
</dbReference>
<dbReference type="SUPFAM" id="SSF46894">
    <property type="entry name" value="C-terminal effector domain of the bipartite response regulators"/>
    <property type="match status" value="1"/>
</dbReference>
<name>A0A271J5N7_9BACT</name>
<dbReference type="Gene3D" id="1.10.10.10">
    <property type="entry name" value="Winged helix-like DNA-binding domain superfamily/Winged helix DNA-binding domain"/>
    <property type="match status" value="1"/>
</dbReference>
<accession>A0A271J5N7</accession>
<dbReference type="SMART" id="SM00421">
    <property type="entry name" value="HTH_LUXR"/>
    <property type="match status" value="1"/>
</dbReference>
<dbReference type="InterPro" id="IPR039420">
    <property type="entry name" value="WalR-like"/>
</dbReference>
<comment type="caution">
    <text evidence="6">The sequence shown here is derived from an EMBL/GenBank/DDBJ whole genome shotgun (WGS) entry which is preliminary data.</text>
</comment>
<dbReference type="Pfam" id="PF00196">
    <property type="entry name" value="GerE"/>
    <property type="match status" value="1"/>
</dbReference>
<dbReference type="InterPro" id="IPR036388">
    <property type="entry name" value="WH-like_DNA-bd_sf"/>
</dbReference>
<dbReference type="GO" id="GO:0006355">
    <property type="term" value="P:regulation of DNA-templated transcription"/>
    <property type="evidence" value="ECO:0007669"/>
    <property type="project" value="InterPro"/>
</dbReference>
<feature type="domain" description="HTH luxR-type" evidence="4">
    <location>
        <begin position="142"/>
        <end position="207"/>
    </location>
</feature>
<dbReference type="SMART" id="SM00448">
    <property type="entry name" value="REC"/>
    <property type="match status" value="1"/>
</dbReference>
<keyword evidence="7" id="KW-1185">Reference proteome</keyword>
<dbReference type="InterPro" id="IPR016032">
    <property type="entry name" value="Sig_transdc_resp-reg_C-effctor"/>
</dbReference>
<dbReference type="InterPro" id="IPR001789">
    <property type="entry name" value="Sig_transdc_resp-reg_receiver"/>
</dbReference>
<evidence type="ECO:0000256" key="2">
    <source>
        <dbReference type="ARBA" id="ARBA00023125"/>
    </source>
</evidence>
<evidence type="ECO:0000256" key="1">
    <source>
        <dbReference type="ARBA" id="ARBA00022553"/>
    </source>
</evidence>
<dbReference type="PANTHER" id="PTHR43214">
    <property type="entry name" value="TWO-COMPONENT RESPONSE REGULATOR"/>
    <property type="match status" value="1"/>
</dbReference>
<evidence type="ECO:0000259" key="5">
    <source>
        <dbReference type="PROSITE" id="PS50110"/>
    </source>
</evidence>
<evidence type="ECO:0000256" key="3">
    <source>
        <dbReference type="PROSITE-ProRule" id="PRU00169"/>
    </source>
</evidence>
<proteinExistence type="predicted"/>
<dbReference type="Pfam" id="PF00072">
    <property type="entry name" value="Response_reg"/>
    <property type="match status" value="1"/>
</dbReference>
<sequence>MVHVWLVEDNALYRETIADVIDAAPPHVASAFPSCEEALAALDAGALPDAVLMDIGLPGMGGVEGARVFQARAPAVPVVMLTVHQDTDTIFQAVCAGASGYLLKTATPEAILAAVDEVRAGGAAMDAQIARRVLTLFTSLAAPPPDYGLSERETEILQHLVAGQTKRQIAEALCLSPHTVDGHVRNVYGKLHVHTRGEVVAKALRERLV</sequence>
<dbReference type="CDD" id="cd06170">
    <property type="entry name" value="LuxR_C_like"/>
    <property type="match status" value="1"/>
</dbReference>
<dbReference type="GO" id="GO:0003677">
    <property type="term" value="F:DNA binding"/>
    <property type="evidence" value="ECO:0007669"/>
    <property type="project" value="UniProtKB-KW"/>
</dbReference>
<keyword evidence="2" id="KW-0238">DNA-binding</keyword>
<dbReference type="Proteomes" id="UP000216339">
    <property type="component" value="Unassembled WGS sequence"/>
</dbReference>
<dbReference type="GO" id="GO:0000160">
    <property type="term" value="P:phosphorelay signal transduction system"/>
    <property type="evidence" value="ECO:0007669"/>
    <property type="project" value="InterPro"/>
</dbReference>